<reference evidence="6 7" key="1">
    <citation type="journal article" date="2010" name="Stand. Genomic Sci.">
        <title>Complete genome sequence of Meiothermus silvanus type strain (VI-R2).</title>
        <authorList>
            <person name="Sikorski J."/>
            <person name="Tindall B.J."/>
            <person name="Lowry S."/>
            <person name="Lucas S."/>
            <person name="Nolan M."/>
            <person name="Copeland A."/>
            <person name="Glavina Del Rio T."/>
            <person name="Tice H."/>
            <person name="Cheng J.F."/>
            <person name="Han C."/>
            <person name="Pitluck S."/>
            <person name="Liolios K."/>
            <person name="Ivanova N."/>
            <person name="Mavromatis K."/>
            <person name="Mikhailova N."/>
            <person name="Pati A."/>
            <person name="Goodwin L."/>
            <person name="Chen A."/>
            <person name="Palaniappan K."/>
            <person name="Land M."/>
            <person name="Hauser L."/>
            <person name="Chang Y.J."/>
            <person name="Jeffries C.D."/>
            <person name="Rohde M."/>
            <person name="Goker M."/>
            <person name="Woyke T."/>
            <person name="Bristow J."/>
            <person name="Eisen J.A."/>
            <person name="Markowitz V."/>
            <person name="Hugenholtz P."/>
            <person name="Kyrpides N.C."/>
            <person name="Klenk H.P."/>
            <person name="Lapidus A."/>
        </authorList>
    </citation>
    <scope>NUCLEOTIDE SEQUENCE [LARGE SCALE GENOMIC DNA]</scope>
    <source>
        <strain evidence="7">ATCC 700542 / DSM 9946 / VI-R2</strain>
    </source>
</reference>
<keyword evidence="7" id="KW-1185">Reference proteome</keyword>
<dbReference type="InterPro" id="IPR036388">
    <property type="entry name" value="WH-like_DNA-bd_sf"/>
</dbReference>
<evidence type="ECO:0000256" key="3">
    <source>
        <dbReference type="ARBA" id="ARBA00023163"/>
    </source>
</evidence>
<dbReference type="Pfam" id="PF07729">
    <property type="entry name" value="FCD"/>
    <property type="match status" value="1"/>
</dbReference>
<proteinExistence type="predicted"/>
<evidence type="ECO:0000313" key="7">
    <source>
        <dbReference type="Proteomes" id="UP000001916"/>
    </source>
</evidence>
<dbReference type="GO" id="GO:0003677">
    <property type="term" value="F:DNA binding"/>
    <property type="evidence" value="ECO:0007669"/>
    <property type="project" value="UniProtKB-KW"/>
</dbReference>
<dbReference type="AlphaFoldDB" id="D7BB89"/>
<dbReference type="InterPro" id="IPR000524">
    <property type="entry name" value="Tscrpt_reg_HTH_GntR"/>
</dbReference>
<gene>
    <name evidence="6" type="ordered locus">Mesil_0735</name>
</gene>
<keyword evidence="1" id="KW-0805">Transcription regulation</keyword>
<feature type="domain" description="HTH gntR-type" evidence="5">
    <location>
        <begin position="3"/>
        <end position="75"/>
    </location>
</feature>
<accession>D7BB89</accession>
<dbReference type="InterPro" id="IPR011711">
    <property type="entry name" value="GntR_C"/>
</dbReference>
<dbReference type="SUPFAM" id="SSF46785">
    <property type="entry name" value="Winged helix' DNA-binding domain"/>
    <property type="match status" value="1"/>
</dbReference>
<evidence type="ECO:0000259" key="5">
    <source>
        <dbReference type="PROSITE" id="PS50949"/>
    </source>
</evidence>
<dbReference type="Proteomes" id="UP000001916">
    <property type="component" value="Chromosome"/>
</dbReference>
<organism evidence="6 7">
    <name type="scientific">Allomeiothermus silvanus (strain ATCC 700542 / DSM 9946 / NBRC 106475 / NCIMB 13440 / VI-R2)</name>
    <name type="common">Thermus silvanus</name>
    <dbReference type="NCBI Taxonomy" id="526227"/>
    <lineage>
        <taxon>Bacteria</taxon>
        <taxon>Thermotogati</taxon>
        <taxon>Deinococcota</taxon>
        <taxon>Deinococci</taxon>
        <taxon>Thermales</taxon>
        <taxon>Thermaceae</taxon>
        <taxon>Allomeiothermus</taxon>
    </lineage>
</organism>
<dbReference type="Pfam" id="PF00392">
    <property type="entry name" value="GntR"/>
    <property type="match status" value="1"/>
</dbReference>
<sequence length="228" mass="26441">MIAPQTQEAYRRLRQMILSLQLRPGEPLVERKLEEYFRDQEGLSISRTPIRAALGLLAREGLVRREGRTYRVAPLDWDELEEAFTFRKILETTAVRMAALHKPQAEKVAQVLATLGADLDPEAELSQATDFHLELARLSGNRFLVEALGTVLSRIYRVRFLEVMTPEGRSQARRDHQKLLELVRQGQGEEAARLIEEHLERSRQRMQESRRWREDPPREPSTDLLARP</sequence>
<dbReference type="Gene3D" id="1.10.10.10">
    <property type="entry name" value="Winged helix-like DNA-binding domain superfamily/Winged helix DNA-binding domain"/>
    <property type="match status" value="1"/>
</dbReference>
<dbReference type="eggNOG" id="COG1802">
    <property type="taxonomic scope" value="Bacteria"/>
</dbReference>
<evidence type="ECO:0000313" key="6">
    <source>
        <dbReference type="EMBL" id="ADH62649.1"/>
    </source>
</evidence>
<evidence type="ECO:0000256" key="2">
    <source>
        <dbReference type="ARBA" id="ARBA00023125"/>
    </source>
</evidence>
<dbReference type="EMBL" id="CP002042">
    <property type="protein sequence ID" value="ADH62649.1"/>
    <property type="molecule type" value="Genomic_DNA"/>
</dbReference>
<dbReference type="PANTHER" id="PTHR43537:SF51">
    <property type="entry name" value="HTH-TYPE TRANSCRIPTIONAL REGULATOR LGOR-RELATED"/>
    <property type="match status" value="1"/>
</dbReference>
<dbReference type="InterPro" id="IPR008920">
    <property type="entry name" value="TF_FadR/GntR_C"/>
</dbReference>
<protein>
    <submittedName>
        <fullName evidence="6">Transcriptional regulator, GntR family</fullName>
    </submittedName>
</protein>
<dbReference type="PANTHER" id="PTHR43537">
    <property type="entry name" value="TRANSCRIPTIONAL REGULATOR, GNTR FAMILY"/>
    <property type="match status" value="1"/>
</dbReference>
<name>D7BB89_ALLS1</name>
<dbReference type="InterPro" id="IPR036390">
    <property type="entry name" value="WH_DNA-bd_sf"/>
</dbReference>
<dbReference type="HOGENOM" id="CLU_017584_5_2_0"/>
<feature type="region of interest" description="Disordered" evidence="4">
    <location>
        <begin position="198"/>
        <end position="228"/>
    </location>
</feature>
<feature type="compositionally biased region" description="Basic and acidic residues" evidence="4">
    <location>
        <begin position="198"/>
        <end position="221"/>
    </location>
</feature>
<dbReference type="GO" id="GO:0003700">
    <property type="term" value="F:DNA-binding transcription factor activity"/>
    <property type="evidence" value="ECO:0007669"/>
    <property type="project" value="InterPro"/>
</dbReference>
<dbReference type="Gene3D" id="1.20.120.530">
    <property type="entry name" value="GntR ligand-binding domain-like"/>
    <property type="match status" value="1"/>
</dbReference>
<dbReference type="PROSITE" id="PS50949">
    <property type="entry name" value="HTH_GNTR"/>
    <property type="match status" value="1"/>
</dbReference>
<keyword evidence="3" id="KW-0804">Transcription</keyword>
<dbReference type="STRING" id="526227.Mesil_0735"/>
<dbReference type="KEGG" id="msv:Mesil_0735"/>
<dbReference type="SUPFAM" id="SSF48008">
    <property type="entry name" value="GntR ligand-binding domain-like"/>
    <property type="match status" value="1"/>
</dbReference>
<evidence type="ECO:0000256" key="1">
    <source>
        <dbReference type="ARBA" id="ARBA00023015"/>
    </source>
</evidence>
<dbReference type="OrthoDB" id="9781630at2"/>
<dbReference type="SMART" id="SM00345">
    <property type="entry name" value="HTH_GNTR"/>
    <property type="match status" value="1"/>
</dbReference>
<dbReference type="RefSeq" id="WP_013157238.1">
    <property type="nucleotide sequence ID" value="NC_014212.1"/>
</dbReference>
<dbReference type="SMART" id="SM00895">
    <property type="entry name" value="FCD"/>
    <property type="match status" value="1"/>
</dbReference>
<evidence type="ECO:0000256" key="4">
    <source>
        <dbReference type="SAM" id="MobiDB-lite"/>
    </source>
</evidence>
<keyword evidence="2" id="KW-0238">DNA-binding</keyword>